<evidence type="ECO:0000259" key="4">
    <source>
        <dbReference type="PROSITE" id="PS51880"/>
    </source>
</evidence>
<dbReference type="AlphaFoldDB" id="A0A6S9V294"/>
<dbReference type="InterPro" id="IPR006073">
    <property type="entry name" value="GTP-bd"/>
</dbReference>
<dbReference type="InterPro" id="IPR005225">
    <property type="entry name" value="Small_GTP-bd"/>
</dbReference>
<dbReference type="PANTHER" id="PTHR43127">
    <property type="entry name" value="DEVELOPMENTALLY-REGULATED GTP-BINDING PROTEIN 2"/>
    <property type="match status" value="1"/>
</dbReference>
<organism evidence="5">
    <name type="scientific">Emiliania huxleyi</name>
    <name type="common">Coccolithophore</name>
    <name type="synonym">Pontosphaera huxleyi</name>
    <dbReference type="NCBI Taxonomy" id="2903"/>
    <lineage>
        <taxon>Eukaryota</taxon>
        <taxon>Haptista</taxon>
        <taxon>Haptophyta</taxon>
        <taxon>Prymnesiophyceae</taxon>
        <taxon>Isochrysidales</taxon>
        <taxon>Noelaerhabdaceae</taxon>
        <taxon>Emiliania</taxon>
    </lineage>
</organism>
<dbReference type="Pfam" id="PF01926">
    <property type="entry name" value="MMR_HSR1"/>
    <property type="match status" value="1"/>
</dbReference>
<dbReference type="Pfam" id="PF02824">
    <property type="entry name" value="TGS"/>
    <property type="match status" value="1"/>
</dbReference>
<dbReference type="Gene3D" id="6.10.140.1070">
    <property type="match status" value="2"/>
</dbReference>
<dbReference type="InterPro" id="IPR031662">
    <property type="entry name" value="GTP-binding_2"/>
</dbReference>
<evidence type="ECO:0000256" key="1">
    <source>
        <dbReference type="ARBA" id="ARBA00022741"/>
    </source>
</evidence>
<dbReference type="Pfam" id="PF16897">
    <property type="entry name" value="MMR_HSR1_Xtn"/>
    <property type="match status" value="1"/>
</dbReference>
<dbReference type="InterPro" id="IPR006074">
    <property type="entry name" value="GTP1-OBG_CS"/>
</dbReference>
<dbReference type="PROSITE" id="PS51710">
    <property type="entry name" value="G_OBG"/>
    <property type="match status" value="1"/>
</dbReference>
<keyword evidence="1" id="KW-0547">Nucleotide-binding</keyword>
<evidence type="ECO:0000259" key="3">
    <source>
        <dbReference type="PROSITE" id="PS51710"/>
    </source>
</evidence>
<reference evidence="5" key="1">
    <citation type="submission" date="2021-01" db="EMBL/GenBank/DDBJ databases">
        <authorList>
            <person name="Corre E."/>
            <person name="Pelletier E."/>
            <person name="Niang G."/>
            <person name="Scheremetjew M."/>
            <person name="Finn R."/>
            <person name="Kale V."/>
            <person name="Holt S."/>
            <person name="Cochrane G."/>
            <person name="Meng A."/>
            <person name="Brown T."/>
            <person name="Cohen L."/>
        </authorList>
    </citation>
    <scope>NUCLEOTIDE SEQUENCE</scope>
    <source>
        <strain evidence="5">379</strain>
    </source>
</reference>
<dbReference type="CDD" id="cd01896">
    <property type="entry name" value="DRG"/>
    <property type="match status" value="1"/>
</dbReference>
<dbReference type="GO" id="GO:0003924">
    <property type="term" value="F:GTPase activity"/>
    <property type="evidence" value="ECO:0007669"/>
    <property type="project" value="InterPro"/>
</dbReference>
<dbReference type="InterPro" id="IPR045001">
    <property type="entry name" value="DRG"/>
</dbReference>
<proteinExistence type="predicted"/>
<feature type="domain" description="OBG-type G" evidence="3">
    <location>
        <begin position="64"/>
        <end position="289"/>
    </location>
</feature>
<evidence type="ECO:0000313" key="5">
    <source>
        <dbReference type="EMBL" id="CAE0563467.1"/>
    </source>
</evidence>
<protein>
    <submittedName>
        <fullName evidence="5">Uncharacterized protein</fullName>
    </submittedName>
</protein>
<dbReference type="EMBL" id="HBIR01033424">
    <property type="protein sequence ID" value="CAE0563467.1"/>
    <property type="molecule type" value="Transcribed_RNA"/>
</dbReference>
<keyword evidence="2" id="KW-0342">GTP-binding</keyword>
<dbReference type="FunFam" id="3.10.20.30:FF:000003">
    <property type="entry name" value="Developmentally-regulated GTP-binding protein 1"/>
    <property type="match status" value="1"/>
</dbReference>
<dbReference type="PROSITE" id="PS51880">
    <property type="entry name" value="TGS"/>
    <property type="match status" value="1"/>
</dbReference>
<dbReference type="InterPro" id="IPR012676">
    <property type="entry name" value="TGS-like"/>
</dbReference>
<dbReference type="InterPro" id="IPR004095">
    <property type="entry name" value="TGS"/>
</dbReference>
<dbReference type="PROSITE" id="PS00905">
    <property type="entry name" value="GTP1_OBG"/>
    <property type="match status" value="1"/>
</dbReference>
<accession>A0A6S9V294</accession>
<dbReference type="GO" id="GO:0005525">
    <property type="term" value="F:GTP binding"/>
    <property type="evidence" value="ECO:0007669"/>
    <property type="project" value="UniProtKB-KW"/>
</dbReference>
<dbReference type="Gene3D" id="3.10.20.30">
    <property type="match status" value="1"/>
</dbReference>
<dbReference type="CDD" id="cd17230">
    <property type="entry name" value="TGS_DRG1"/>
    <property type="match status" value="1"/>
</dbReference>
<dbReference type="SUPFAM" id="SSF81271">
    <property type="entry name" value="TGS-like"/>
    <property type="match status" value="1"/>
</dbReference>
<dbReference type="SUPFAM" id="SSF52540">
    <property type="entry name" value="P-loop containing nucleoside triphosphate hydrolases"/>
    <property type="match status" value="1"/>
</dbReference>
<dbReference type="FunFam" id="3.40.50.300:FF:001436">
    <property type="entry name" value="Developmentally-regulated GTP-binding protein"/>
    <property type="match status" value="1"/>
</dbReference>
<evidence type="ECO:0000256" key="2">
    <source>
        <dbReference type="ARBA" id="ARBA00023134"/>
    </source>
</evidence>
<dbReference type="InterPro" id="IPR012675">
    <property type="entry name" value="Beta-grasp_dom_sf"/>
</dbReference>
<dbReference type="PRINTS" id="PR00326">
    <property type="entry name" value="GTP1OBG"/>
</dbReference>
<dbReference type="InterPro" id="IPR027417">
    <property type="entry name" value="P-loop_NTPase"/>
</dbReference>
<gene>
    <name evidence="5" type="ORF">EHUX00137_LOCUS25998</name>
</gene>
<name>A0A6S9V294_EMIHU</name>
<dbReference type="NCBIfam" id="TIGR00231">
    <property type="entry name" value="small_GTP"/>
    <property type="match status" value="1"/>
</dbReference>
<dbReference type="InterPro" id="IPR031167">
    <property type="entry name" value="G_OBG"/>
</dbReference>
<feature type="domain" description="TGS" evidence="4">
    <location>
        <begin position="289"/>
        <end position="366"/>
    </location>
</feature>
<sequence>MSLVAKIEDIESEIARTQINKQTMAHLCSLRAKLAKYKRELVADPKGGGGGPGEGFDVRATGDARVGFVGFPSVGKSTLLTSLTDVASEAASYEFTTLTCIPGIKYWKGAKIQLLDLPGIIEGARDGKGRGRQVIAVARTCSCLIIVLDAMKDIAQKKIIERELEGVGIRLNKQPPDIRVEKKVSGGINFAATCKLTHLDEDSIKAILTEYRIMSATVRINCDATPDDLIDAIEGNRVYMPCVYALNKIDAITMEELDILDQIPHYCPISSHYQWNLDGLMDMVFEYLSMTRVYTKPKGQMPDYEAPVIIRGSQKPTVEVFCKKIHRQLIHDFKYGWVWGSSVKFNPQKVGKAHLLHDEDVLQIVKKI</sequence>